<evidence type="ECO:0000313" key="1">
    <source>
        <dbReference type="EMBL" id="QHT88462.1"/>
    </source>
</evidence>
<proteinExistence type="predicted"/>
<name>A0A6C0I6P3_9ZZZZ</name>
<reference evidence="1" key="1">
    <citation type="journal article" date="2020" name="Nature">
        <title>Giant virus diversity and host interactions through global metagenomics.</title>
        <authorList>
            <person name="Schulz F."/>
            <person name="Roux S."/>
            <person name="Paez-Espino D."/>
            <person name="Jungbluth S."/>
            <person name="Walsh D.A."/>
            <person name="Denef V.J."/>
            <person name="McMahon K.D."/>
            <person name="Konstantinidis K.T."/>
            <person name="Eloe-Fadrosh E.A."/>
            <person name="Kyrpides N.C."/>
            <person name="Woyke T."/>
        </authorList>
    </citation>
    <scope>NUCLEOTIDE SEQUENCE</scope>
    <source>
        <strain evidence="1">GVMAG-M-3300023184-50</strain>
    </source>
</reference>
<protein>
    <submittedName>
        <fullName evidence="1">Uncharacterized protein</fullName>
    </submittedName>
</protein>
<sequence>MSLLSQPTQNVIDHIFTAAYSYTNVDGFQVQINTQLDGNVNIGNVNTSYGLLLNGQTISDIIGNSFPPDRWADYPAVNNVNMSGYYITNLSGNTPLTVNVCGGLIVTGTDNFGFSLGVGNLTVAIGNIVTLCGNAAIAGNIAVDGNANIGCNVNIGGKIKAIGGSIYNPKSFTVDTNGGTSNYTGSNYQGSDYIGLVTGDGVSASYLFLTTASSETAYNGQHVEIVSTNASSGNPLNLVVYNPSTSTYYIRYTICDRVLHEYVYFGAPTSDWIELY</sequence>
<dbReference type="AlphaFoldDB" id="A0A6C0I6P3"/>
<dbReference type="EMBL" id="MN740117">
    <property type="protein sequence ID" value="QHT88462.1"/>
    <property type="molecule type" value="Genomic_DNA"/>
</dbReference>
<organism evidence="1">
    <name type="scientific">viral metagenome</name>
    <dbReference type="NCBI Taxonomy" id="1070528"/>
    <lineage>
        <taxon>unclassified sequences</taxon>
        <taxon>metagenomes</taxon>
        <taxon>organismal metagenomes</taxon>
    </lineage>
</organism>
<accession>A0A6C0I6P3</accession>